<dbReference type="AlphaFoldDB" id="A0A834HL95"/>
<evidence type="ECO:0000313" key="10">
    <source>
        <dbReference type="EMBL" id="KAF7150041.1"/>
    </source>
</evidence>
<sequence>MYAKCGDIDNSFTVFNAMDEKDAFAQSAMIVGLANLRLGADVCPPRCPNDLPLYELVRGDCMKLAKHLSYHQLLGYFGGVHLAILGAFICQRCPNAILSGLISSFLRTFAFSNWPKPIILQDGTLPISGSAGFGF</sequence>
<evidence type="ECO:0000256" key="1">
    <source>
        <dbReference type="ARBA" id="ARBA00004123"/>
    </source>
</evidence>
<dbReference type="PANTHER" id="PTHR10682">
    <property type="entry name" value="POLY A POLYMERASE"/>
    <property type="match status" value="1"/>
</dbReference>
<keyword evidence="6" id="KW-0547">Nucleotide-binding</keyword>
<organism evidence="10 11">
    <name type="scientific">Rhododendron simsii</name>
    <name type="common">Sims's rhododendron</name>
    <dbReference type="NCBI Taxonomy" id="118357"/>
    <lineage>
        <taxon>Eukaryota</taxon>
        <taxon>Viridiplantae</taxon>
        <taxon>Streptophyta</taxon>
        <taxon>Embryophyta</taxon>
        <taxon>Tracheophyta</taxon>
        <taxon>Spermatophyta</taxon>
        <taxon>Magnoliopsida</taxon>
        <taxon>eudicotyledons</taxon>
        <taxon>Gunneridae</taxon>
        <taxon>Pentapetalae</taxon>
        <taxon>asterids</taxon>
        <taxon>Ericales</taxon>
        <taxon>Ericaceae</taxon>
        <taxon>Ericoideae</taxon>
        <taxon>Rhodoreae</taxon>
        <taxon>Rhododendron</taxon>
    </lineage>
</organism>
<evidence type="ECO:0000256" key="3">
    <source>
        <dbReference type="ARBA" id="ARBA00012388"/>
    </source>
</evidence>
<comment type="subcellular location">
    <subcellularLocation>
        <location evidence="1">Nucleus</location>
    </subcellularLocation>
</comment>
<dbReference type="SUPFAM" id="SSF81631">
    <property type="entry name" value="PAP/OAS1 substrate-binding domain"/>
    <property type="match status" value="1"/>
</dbReference>
<dbReference type="EC" id="2.7.7.19" evidence="3"/>
<dbReference type="GO" id="GO:0006397">
    <property type="term" value="P:mRNA processing"/>
    <property type="evidence" value="ECO:0007669"/>
    <property type="project" value="UniProtKB-KW"/>
</dbReference>
<evidence type="ECO:0000256" key="2">
    <source>
        <dbReference type="ARBA" id="ARBA00010912"/>
    </source>
</evidence>
<keyword evidence="5" id="KW-0808">Transferase</keyword>
<dbReference type="Pfam" id="PF04928">
    <property type="entry name" value="PAP_central"/>
    <property type="match status" value="1"/>
</dbReference>
<protein>
    <recommendedName>
        <fullName evidence="3">polynucleotide adenylyltransferase</fullName>
        <ecNumber evidence="3">2.7.7.19</ecNumber>
    </recommendedName>
</protein>
<keyword evidence="8" id="KW-0539">Nucleus</keyword>
<keyword evidence="7" id="KW-0067">ATP-binding</keyword>
<dbReference type="PANTHER" id="PTHR10682:SF33">
    <property type="entry name" value="NUCLEAR POLY(A) POLYMERASE 3"/>
    <property type="match status" value="1"/>
</dbReference>
<keyword evidence="4" id="KW-0507">mRNA processing</keyword>
<evidence type="ECO:0000256" key="6">
    <source>
        <dbReference type="ARBA" id="ARBA00022741"/>
    </source>
</evidence>
<dbReference type="GO" id="GO:0005524">
    <property type="term" value="F:ATP binding"/>
    <property type="evidence" value="ECO:0007669"/>
    <property type="project" value="UniProtKB-KW"/>
</dbReference>
<dbReference type="GO" id="GO:1990817">
    <property type="term" value="F:poly(A) RNA polymerase activity"/>
    <property type="evidence" value="ECO:0007669"/>
    <property type="project" value="UniProtKB-EC"/>
</dbReference>
<dbReference type="OrthoDB" id="412748at2759"/>
<keyword evidence="11" id="KW-1185">Reference proteome</keyword>
<gene>
    <name evidence="10" type="ORF">RHSIM_Rhsim02G0094100</name>
</gene>
<reference evidence="10" key="1">
    <citation type="submission" date="2019-11" db="EMBL/GenBank/DDBJ databases">
        <authorList>
            <person name="Liu Y."/>
            <person name="Hou J."/>
            <person name="Li T.-Q."/>
            <person name="Guan C.-H."/>
            <person name="Wu X."/>
            <person name="Wu H.-Z."/>
            <person name="Ling F."/>
            <person name="Zhang R."/>
            <person name="Shi X.-G."/>
            <person name="Ren J.-P."/>
            <person name="Chen E.-F."/>
            <person name="Sun J.-M."/>
        </authorList>
    </citation>
    <scope>NUCLEOTIDE SEQUENCE</scope>
    <source>
        <strain evidence="10">Adult_tree_wgs_1</strain>
        <tissue evidence="10">Leaves</tissue>
    </source>
</reference>
<accession>A0A834HL95</accession>
<dbReference type="GO" id="GO:0005634">
    <property type="term" value="C:nucleus"/>
    <property type="evidence" value="ECO:0007669"/>
    <property type="project" value="UniProtKB-SubCell"/>
</dbReference>
<proteinExistence type="inferred from homology"/>
<dbReference type="InterPro" id="IPR007012">
    <property type="entry name" value="PolA_pol_cen_dom"/>
</dbReference>
<evidence type="ECO:0000256" key="7">
    <source>
        <dbReference type="ARBA" id="ARBA00022840"/>
    </source>
</evidence>
<feature type="domain" description="Poly(A) polymerase central" evidence="9">
    <location>
        <begin position="66"/>
        <end position="122"/>
    </location>
</feature>
<evidence type="ECO:0000256" key="4">
    <source>
        <dbReference type="ARBA" id="ARBA00022664"/>
    </source>
</evidence>
<dbReference type="Proteomes" id="UP000626092">
    <property type="component" value="Unassembled WGS sequence"/>
</dbReference>
<comment type="caution">
    <text evidence="10">The sequence shown here is derived from an EMBL/GenBank/DDBJ whole genome shotgun (WGS) entry which is preliminary data.</text>
</comment>
<dbReference type="Gene3D" id="1.10.1410.10">
    <property type="match status" value="1"/>
</dbReference>
<dbReference type="EMBL" id="WJXA01000002">
    <property type="protein sequence ID" value="KAF7150041.1"/>
    <property type="molecule type" value="Genomic_DNA"/>
</dbReference>
<evidence type="ECO:0000256" key="5">
    <source>
        <dbReference type="ARBA" id="ARBA00022679"/>
    </source>
</evidence>
<evidence type="ECO:0000313" key="11">
    <source>
        <dbReference type="Proteomes" id="UP000626092"/>
    </source>
</evidence>
<comment type="similarity">
    <text evidence="2">Belongs to the poly(A) polymerase family.</text>
</comment>
<evidence type="ECO:0000259" key="9">
    <source>
        <dbReference type="Pfam" id="PF04928"/>
    </source>
</evidence>
<name>A0A834HL95_RHOSS</name>
<evidence type="ECO:0000256" key="8">
    <source>
        <dbReference type="ARBA" id="ARBA00023242"/>
    </source>
</evidence>